<feature type="binding site" evidence="11">
    <location>
        <position position="117"/>
    </location>
    <ligand>
        <name>ATP</name>
        <dbReference type="ChEBI" id="CHEBI:30616"/>
    </ligand>
</feature>
<evidence type="ECO:0000256" key="8">
    <source>
        <dbReference type="ARBA" id="ARBA00022840"/>
    </source>
</evidence>
<dbReference type="Gene3D" id="3.40.1190.20">
    <property type="match status" value="1"/>
</dbReference>
<keyword evidence="9 11" id="KW-0460">Magnesium</keyword>
<keyword evidence="13" id="KW-1185">Reference proteome</keyword>
<reference evidence="12 13" key="1">
    <citation type="submission" date="2021-03" db="EMBL/GenBank/DDBJ databases">
        <title>Genomic Encyclopedia of Type Strains, Phase IV (KMG-IV): sequencing the most valuable type-strain genomes for metagenomic binning, comparative biology and taxonomic classification.</title>
        <authorList>
            <person name="Goeker M."/>
        </authorList>
    </citation>
    <scope>NUCLEOTIDE SEQUENCE [LARGE SCALE GENOMIC DNA]</scope>
    <source>
        <strain evidence="12 13">DSM 1289</strain>
    </source>
</reference>
<gene>
    <name evidence="11" type="primary">thiM</name>
    <name evidence="12" type="ORF">J2Z43_000673</name>
</gene>
<evidence type="ECO:0000256" key="5">
    <source>
        <dbReference type="ARBA" id="ARBA00022723"/>
    </source>
</evidence>
<evidence type="ECO:0000256" key="6">
    <source>
        <dbReference type="ARBA" id="ARBA00022741"/>
    </source>
</evidence>
<keyword evidence="4 11" id="KW-0808">Transferase</keyword>
<dbReference type="PIRSF" id="PIRSF000513">
    <property type="entry name" value="Thz_kinase"/>
    <property type="match status" value="1"/>
</dbReference>
<dbReference type="EMBL" id="JAGGJX010000001">
    <property type="protein sequence ID" value="MBP1854283.1"/>
    <property type="molecule type" value="Genomic_DNA"/>
</dbReference>
<evidence type="ECO:0000313" key="13">
    <source>
        <dbReference type="Proteomes" id="UP000767291"/>
    </source>
</evidence>
<dbReference type="Proteomes" id="UP000767291">
    <property type="component" value="Unassembled WGS sequence"/>
</dbReference>
<dbReference type="InterPro" id="IPR000417">
    <property type="entry name" value="Hyethyz_kinase"/>
</dbReference>
<dbReference type="NCBIfam" id="NF006830">
    <property type="entry name" value="PRK09355.1"/>
    <property type="match status" value="1"/>
</dbReference>
<dbReference type="PRINTS" id="PR01099">
    <property type="entry name" value="HYETHTZKNASE"/>
</dbReference>
<feature type="binding site" evidence="11">
    <location>
        <position position="43"/>
    </location>
    <ligand>
        <name>substrate</name>
    </ligand>
</feature>
<evidence type="ECO:0000256" key="2">
    <source>
        <dbReference type="ARBA" id="ARBA00001946"/>
    </source>
</evidence>
<comment type="caution">
    <text evidence="12">The sequence shown here is derived from an EMBL/GenBank/DDBJ whole genome shotgun (WGS) entry which is preliminary data.</text>
</comment>
<dbReference type="InterPro" id="IPR029056">
    <property type="entry name" value="Ribokinase-like"/>
</dbReference>
<comment type="catalytic activity">
    <reaction evidence="1 11">
        <text>5-(2-hydroxyethyl)-4-methylthiazole + ATP = 4-methyl-5-(2-phosphooxyethyl)-thiazole + ADP + H(+)</text>
        <dbReference type="Rhea" id="RHEA:24212"/>
        <dbReference type="ChEBI" id="CHEBI:15378"/>
        <dbReference type="ChEBI" id="CHEBI:17957"/>
        <dbReference type="ChEBI" id="CHEBI:30616"/>
        <dbReference type="ChEBI" id="CHEBI:58296"/>
        <dbReference type="ChEBI" id="CHEBI:456216"/>
        <dbReference type="EC" id="2.7.1.50"/>
    </reaction>
</comment>
<dbReference type="GO" id="GO:0004417">
    <property type="term" value="F:hydroxyethylthiazole kinase activity"/>
    <property type="evidence" value="ECO:0007669"/>
    <property type="project" value="UniProtKB-EC"/>
</dbReference>
<dbReference type="EC" id="2.7.1.50" evidence="11"/>
<comment type="function">
    <text evidence="11">Catalyzes the phosphorylation of the hydroxyl group of 4-methyl-5-beta-hydroxyethylthiazole (THZ).</text>
</comment>
<keyword evidence="5 11" id="KW-0479">Metal-binding</keyword>
<keyword evidence="8 11" id="KW-0067">ATP-binding</keyword>
<dbReference type="HAMAP" id="MF_00228">
    <property type="entry name" value="Thz_kinase"/>
    <property type="match status" value="1"/>
</dbReference>
<protein>
    <recommendedName>
        <fullName evidence="11">Hydroxyethylthiazole kinase</fullName>
        <ecNumber evidence="11">2.7.1.50</ecNumber>
    </recommendedName>
    <alternativeName>
        <fullName evidence="11">4-methyl-5-beta-hydroxyethylthiazole kinase</fullName>
        <shortName evidence="11">TH kinase</shortName>
        <shortName evidence="11">Thz kinase</shortName>
    </alternativeName>
</protein>
<proteinExistence type="inferred from homology"/>
<dbReference type="SUPFAM" id="SSF53613">
    <property type="entry name" value="Ribokinase-like"/>
    <property type="match status" value="1"/>
</dbReference>
<keyword evidence="7 11" id="KW-0418">Kinase</keyword>
<evidence type="ECO:0000256" key="11">
    <source>
        <dbReference type="HAMAP-Rule" id="MF_00228"/>
    </source>
</evidence>
<comment type="cofactor">
    <cofactor evidence="2 11">
        <name>Mg(2+)</name>
        <dbReference type="ChEBI" id="CHEBI:18420"/>
    </cofactor>
</comment>
<dbReference type="CDD" id="cd01170">
    <property type="entry name" value="THZ_kinase"/>
    <property type="match status" value="1"/>
</dbReference>
<keyword evidence="10 11" id="KW-0784">Thiamine biosynthesis</keyword>
<sequence>MKDLFILTDRVRQAKPLVVQYTNKVTINECANVTLAIGASPIMSASIDEVDDLVSSANSLVINIGDMESGELFIKAGKAANKFNIPVVLDPVAAFASQKRRELIEVLLKEVDFTVIKGNISEMKFLAGYEFNGRGVDCFDEDDPTEVAMLLAKRYKCIAAATGKIDAISDGKITYKIFNGDENLQRVTGTGCMCTSLVGSFLGATENTLNAATMGILSMSLSGELAGINDPGIGTFRVNLMDNLSSLSVEKLEAFAKIEKI</sequence>
<accession>A0ABS4E8K6</accession>
<evidence type="ECO:0000256" key="3">
    <source>
        <dbReference type="ARBA" id="ARBA00004868"/>
    </source>
</evidence>
<name>A0ABS4E8K6_9FIRM</name>
<evidence type="ECO:0000256" key="4">
    <source>
        <dbReference type="ARBA" id="ARBA00022679"/>
    </source>
</evidence>
<dbReference type="RefSeq" id="WP_209455824.1">
    <property type="nucleotide sequence ID" value="NZ_BAAACS010000017.1"/>
</dbReference>
<organism evidence="12 13">
    <name type="scientific">Metaclostridioides mangenotii</name>
    <dbReference type="NCBI Taxonomy" id="1540"/>
    <lineage>
        <taxon>Bacteria</taxon>
        <taxon>Bacillati</taxon>
        <taxon>Bacillota</taxon>
        <taxon>Clostridia</taxon>
        <taxon>Peptostreptococcales</taxon>
        <taxon>Peptostreptococcaceae</taxon>
        <taxon>Metaclostridioides</taxon>
    </lineage>
</organism>
<feature type="binding site" evidence="11">
    <location>
        <position position="189"/>
    </location>
    <ligand>
        <name>substrate</name>
    </ligand>
</feature>
<feature type="binding site" evidence="11">
    <location>
        <position position="162"/>
    </location>
    <ligand>
        <name>ATP</name>
        <dbReference type="ChEBI" id="CHEBI:30616"/>
    </ligand>
</feature>
<evidence type="ECO:0000256" key="7">
    <source>
        <dbReference type="ARBA" id="ARBA00022777"/>
    </source>
</evidence>
<evidence type="ECO:0000256" key="1">
    <source>
        <dbReference type="ARBA" id="ARBA00001771"/>
    </source>
</evidence>
<comment type="similarity">
    <text evidence="11">Belongs to the Thz kinase family.</text>
</comment>
<evidence type="ECO:0000313" key="12">
    <source>
        <dbReference type="EMBL" id="MBP1854283.1"/>
    </source>
</evidence>
<evidence type="ECO:0000256" key="9">
    <source>
        <dbReference type="ARBA" id="ARBA00022842"/>
    </source>
</evidence>
<dbReference type="Pfam" id="PF02110">
    <property type="entry name" value="HK"/>
    <property type="match status" value="1"/>
</dbReference>
<evidence type="ECO:0000256" key="10">
    <source>
        <dbReference type="ARBA" id="ARBA00022977"/>
    </source>
</evidence>
<comment type="pathway">
    <text evidence="3 11">Cofactor biosynthesis; thiamine diphosphate biosynthesis; 4-methyl-5-(2-phosphoethyl)-thiazole from 5-(2-hydroxyethyl)-4-methylthiazole: step 1/1.</text>
</comment>
<keyword evidence="6 11" id="KW-0547">Nucleotide-binding</keyword>